<dbReference type="EMBL" id="JAUSUR010000009">
    <property type="protein sequence ID" value="MDQ0363039.1"/>
    <property type="molecule type" value="Genomic_DNA"/>
</dbReference>
<dbReference type="InterPro" id="IPR020846">
    <property type="entry name" value="MFS_dom"/>
</dbReference>
<evidence type="ECO:0000256" key="4">
    <source>
        <dbReference type="ARBA" id="ARBA00022692"/>
    </source>
</evidence>
<feature type="transmembrane region" description="Helical" evidence="7">
    <location>
        <begin position="355"/>
        <end position="374"/>
    </location>
</feature>
<protein>
    <submittedName>
        <fullName evidence="9">MFS family permease</fullName>
    </submittedName>
</protein>
<evidence type="ECO:0000256" key="3">
    <source>
        <dbReference type="ARBA" id="ARBA00022475"/>
    </source>
</evidence>
<feature type="transmembrane region" description="Helical" evidence="7">
    <location>
        <begin position="286"/>
        <end position="306"/>
    </location>
</feature>
<feature type="transmembrane region" description="Helical" evidence="7">
    <location>
        <begin position="168"/>
        <end position="190"/>
    </location>
</feature>
<dbReference type="InterPro" id="IPR011701">
    <property type="entry name" value="MFS"/>
</dbReference>
<dbReference type="InterPro" id="IPR036259">
    <property type="entry name" value="MFS_trans_sf"/>
</dbReference>
<accession>A0ABU0E814</accession>
<dbReference type="SUPFAM" id="SSF103473">
    <property type="entry name" value="MFS general substrate transporter"/>
    <property type="match status" value="1"/>
</dbReference>
<feature type="transmembrane region" description="Helical" evidence="7">
    <location>
        <begin position="12"/>
        <end position="34"/>
    </location>
</feature>
<evidence type="ECO:0000259" key="8">
    <source>
        <dbReference type="PROSITE" id="PS50850"/>
    </source>
</evidence>
<sequence length="422" mass="45501">MKNYNRNFNLMIIGQIISIFGSAILRFALSTYILDTTGRADLFAALLAVSTIPGIILTPIGGVIADRFNRRNLMVIFDFINSGIVFAFLLTLLFTDATIVTIGFLMVVLFIISAMYQPSVQASIPSLVKEDQLAQANGLVNGINALSNFMAPALGGVLYGIIGLQSIVVISAVAFLFSAIMEIFIHIPFVKPEQSGSFLSVAKDDMKKGFQYAIKENKYILKAVGLAAGLNLFLSPFFIVGAPYILRITMESTDMMYGIGLAAIQLSSIIGAIMIGVVAKKLKISNLYILLIIAAILFVPIVVAVMPNVLVTGYWPSFTLFMLGSVPILMLMTIVSIYVITVVQQETPNHLLGKVMAIILTISQCAAPIGQLVYGSLFETFSMEVYIPAIGAAVFTFILGVIAKVILANKNEVEVVVAPEAA</sequence>
<name>A0ABU0E814_9FIRM</name>
<feature type="transmembrane region" description="Helical" evidence="7">
    <location>
        <begin position="40"/>
        <end position="61"/>
    </location>
</feature>
<evidence type="ECO:0000256" key="6">
    <source>
        <dbReference type="ARBA" id="ARBA00023136"/>
    </source>
</evidence>
<keyword evidence="5 7" id="KW-1133">Transmembrane helix</keyword>
<keyword evidence="10" id="KW-1185">Reference proteome</keyword>
<keyword evidence="4 7" id="KW-0812">Transmembrane</keyword>
<evidence type="ECO:0000256" key="5">
    <source>
        <dbReference type="ARBA" id="ARBA00022989"/>
    </source>
</evidence>
<dbReference type="PANTHER" id="PTHR43266">
    <property type="entry name" value="MACROLIDE-EFFLUX PROTEIN"/>
    <property type="match status" value="1"/>
</dbReference>
<feature type="transmembrane region" description="Helical" evidence="7">
    <location>
        <begin position="386"/>
        <end position="407"/>
    </location>
</feature>
<evidence type="ECO:0000256" key="2">
    <source>
        <dbReference type="ARBA" id="ARBA00022448"/>
    </source>
</evidence>
<dbReference type="PROSITE" id="PS50850">
    <property type="entry name" value="MFS"/>
    <property type="match status" value="1"/>
</dbReference>
<dbReference type="Proteomes" id="UP001230220">
    <property type="component" value="Unassembled WGS sequence"/>
</dbReference>
<gene>
    <name evidence="9" type="ORF">J2S15_003800</name>
</gene>
<feature type="transmembrane region" description="Helical" evidence="7">
    <location>
        <begin position="99"/>
        <end position="117"/>
    </location>
</feature>
<evidence type="ECO:0000256" key="1">
    <source>
        <dbReference type="ARBA" id="ARBA00004651"/>
    </source>
</evidence>
<dbReference type="Gene3D" id="1.20.1250.20">
    <property type="entry name" value="MFS general substrate transporter like domains"/>
    <property type="match status" value="1"/>
</dbReference>
<keyword evidence="3" id="KW-1003">Cell membrane</keyword>
<comment type="caution">
    <text evidence="9">The sequence shown here is derived from an EMBL/GenBank/DDBJ whole genome shotgun (WGS) entry which is preliminary data.</text>
</comment>
<feature type="transmembrane region" description="Helical" evidence="7">
    <location>
        <begin position="257"/>
        <end position="279"/>
    </location>
</feature>
<reference evidence="9 10" key="1">
    <citation type="submission" date="2023-07" db="EMBL/GenBank/DDBJ databases">
        <title>Genomic Encyclopedia of Type Strains, Phase IV (KMG-IV): sequencing the most valuable type-strain genomes for metagenomic binning, comparative biology and taxonomic classification.</title>
        <authorList>
            <person name="Goeker M."/>
        </authorList>
    </citation>
    <scope>NUCLEOTIDE SEQUENCE [LARGE SCALE GENOMIC DNA]</scope>
    <source>
        <strain evidence="9 10">DSM 16784</strain>
    </source>
</reference>
<dbReference type="CDD" id="cd06173">
    <property type="entry name" value="MFS_MefA_like"/>
    <property type="match status" value="1"/>
</dbReference>
<feature type="transmembrane region" description="Helical" evidence="7">
    <location>
        <begin position="318"/>
        <end position="343"/>
    </location>
</feature>
<keyword evidence="6 7" id="KW-0472">Membrane</keyword>
<dbReference type="Pfam" id="PF07690">
    <property type="entry name" value="MFS_1"/>
    <property type="match status" value="1"/>
</dbReference>
<comment type="subcellular location">
    <subcellularLocation>
        <location evidence="1">Cell membrane</location>
        <topology evidence="1">Multi-pass membrane protein</topology>
    </subcellularLocation>
</comment>
<feature type="transmembrane region" description="Helical" evidence="7">
    <location>
        <begin position="138"/>
        <end position="162"/>
    </location>
</feature>
<dbReference type="PANTHER" id="PTHR43266:SF9">
    <property type="entry name" value="PERMEASE, MAJOR FACILITATOR SUPERFAMILY-RELATED"/>
    <property type="match status" value="1"/>
</dbReference>
<evidence type="ECO:0000313" key="10">
    <source>
        <dbReference type="Proteomes" id="UP001230220"/>
    </source>
</evidence>
<proteinExistence type="predicted"/>
<dbReference type="RefSeq" id="WP_307411511.1">
    <property type="nucleotide sequence ID" value="NZ_JAUSUR010000009.1"/>
</dbReference>
<feature type="domain" description="Major facilitator superfamily (MFS) profile" evidence="8">
    <location>
        <begin position="1"/>
        <end position="190"/>
    </location>
</feature>
<feature type="transmembrane region" description="Helical" evidence="7">
    <location>
        <begin position="219"/>
        <end position="245"/>
    </location>
</feature>
<evidence type="ECO:0000313" key="9">
    <source>
        <dbReference type="EMBL" id="MDQ0363039.1"/>
    </source>
</evidence>
<organism evidence="9 10">
    <name type="scientific">Breznakia pachnodae</name>
    <dbReference type="NCBI Taxonomy" id="265178"/>
    <lineage>
        <taxon>Bacteria</taxon>
        <taxon>Bacillati</taxon>
        <taxon>Bacillota</taxon>
        <taxon>Erysipelotrichia</taxon>
        <taxon>Erysipelotrichales</taxon>
        <taxon>Erysipelotrichaceae</taxon>
        <taxon>Breznakia</taxon>
    </lineage>
</organism>
<feature type="transmembrane region" description="Helical" evidence="7">
    <location>
        <begin position="73"/>
        <end position="93"/>
    </location>
</feature>
<keyword evidence="2" id="KW-0813">Transport</keyword>
<evidence type="ECO:0000256" key="7">
    <source>
        <dbReference type="SAM" id="Phobius"/>
    </source>
</evidence>